<sequence length="520" mass="59726">MGRMSHRNQERTERRISAAASLMLCALTVLAQIAVTLLLTRFLKEKASFVYGFLQLIGAVVAIRVYQRSGSPSYKLSWMCLLLILPVAGMLLFCLWGGTHQAKQLSLKPVPPIPQRESAKMLSDLNQTALTRRSPAWGRLAAYLQKRQFWLYRNTDAAYFGEGESFFRDLVEHLRQAETYIFMEYYILAEGTVWDEIFAVLKERAAAGVEIHLIIDDFGTLTRLSDGTLQAIKDAGIEVEIFNPVHRYINRLYFNYRDHRKITVIDGYVAYAGGINIGDEYANRIERFGYWKDSTVRLTGDGAWGFAVQFMQMWKMLGRHFPNEDDYYRSRREGPAVEGFCQPFEDGPLNNPDNPVEAVYLQLIASAKRMLYITTPYYAVEESIQEALCIAADAGVDVRLMIPAIPDKKLVYLVAETYWGDLLRHGVKIYKYTPGFVHAKSVMADREAALIGSTNMDYRSFQLHYEDAVMLYHMPVIEELLEDMDHIVEDSQLYTLEDWENRPWLRRMTASILKLGAIWL</sequence>
<proteinExistence type="predicted"/>
<evidence type="ECO:0000256" key="11">
    <source>
        <dbReference type="ARBA" id="ARBA00023264"/>
    </source>
</evidence>
<gene>
    <name evidence="15" type="primary">cls</name>
    <name evidence="15" type="ORF">H8Z83_05280</name>
</gene>
<evidence type="ECO:0000256" key="5">
    <source>
        <dbReference type="ARBA" id="ARBA00022692"/>
    </source>
</evidence>
<dbReference type="InterPro" id="IPR027379">
    <property type="entry name" value="CLS_N"/>
</dbReference>
<dbReference type="Proteomes" id="UP000620327">
    <property type="component" value="Unassembled WGS sequence"/>
</dbReference>
<name>A0A923MFG5_9FIRM</name>
<evidence type="ECO:0000256" key="1">
    <source>
        <dbReference type="ARBA" id="ARBA00004651"/>
    </source>
</evidence>
<keyword evidence="10" id="KW-0594">Phospholipid biosynthesis</keyword>
<dbReference type="SUPFAM" id="SSF56024">
    <property type="entry name" value="Phospholipase D/nuclease"/>
    <property type="match status" value="2"/>
</dbReference>
<dbReference type="InterPro" id="IPR022924">
    <property type="entry name" value="Cardiolipin_synthase"/>
</dbReference>
<evidence type="ECO:0000256" key="12">
    <source>
        <dbReference type="NCBIfam" id="TIGR04265"/>
    </source>
</evidence>
<dbReference type="GO" id="GO:0032049">
    <property type="term" value="P:cardiolipin biosynthetic process"/>
    <property type="evidence" value="ECO:0007669"/>
    <property type="project" value="UniProtKB-UniRule"/>
</dbReference>
<keyword evidence="8" id="KW-0443">Lipid metabolism</keyword>
<feature type="domain" description="PLD phosphodiesterase" evidence="14">
    <location>
        <begin position="254"/>
        <end position="281"/>
    </location>
</feature>
<dbReference type="PANTHER" id="PTHR21248">
    <property type="entry name" value="CARDIOLIPIN SYNTHASE"/>
    <property type="match status" value="1"/>
</dbReference>
<keyword evidence="7 13" id="KW-1133">Transmembrane helix</keyword>
<dbReference type="Gene3D" id="3.30.870.10">
    <property type="entry name" value="Endonuclease Chain A"/>
    <property type="match status" value="2"/>
</dbReference>
<protein>
    <recommendedName>
        <fullName evidence="12">Cardiolipin synthase</fullName>
        <ecNumber evidence="12">2.7.8.-</ecNumber>
    </recommendedName>
</protein>
<keyword evidence="4" id="KW-0808">Transferase</keyword>
<dbReference type="InterPro" id="IPR025202">
    <property type="entry name" value="PLD-like_dom"/>
</dbReference>
<comment type="caution">
    <text evidence="15">The sequence shown here is derived from an EMBL/GenBank/DDBJ whole genome shotgun (WGS) entry which is preliminary data.</text>
</comment>
<keyword evidence="11" id="KW-1208">Phospholipid metabolism</keyword>
<comment type="subcellular location">
    <subcellularLocation>
        <location evidence="1">Cell membrane</location>
        <topology evidence="1">Multi-pass membrane protein</topology>
    </subcellularLocation>
</comment>
<dbReference type="PANTHER" id="PTHR21248:SF22">
    <property type="entry name" value="PHOSPHOLIPASE D"/>
    <property type="match status" value="1"/>
</dbReference>
<keyword evidence="3" id="KW-0444">Lipid biosynthesis</keyword>
<evidence type="ECO:0000256" key="9">
    <source>
        <dbReference type="ARBA" id="ARBA00023136"/>
    </source>
</evidence>
<keyword evidence="5 13" id="KW-0812">Transmembrane</keyword>
<dbReference type="Pfam" id="PF13091">
    <property type="entry name" value="PLDc_2"/>
    <property type="match status" value="2"/>
</dbReference>
<feature type="transmembrane region" description="Helical" evidence="13">
    <location>
        <begin position="78"/>
        <end position="98"/>
    </location>
</feature>
<dbReference type="PROSITE" id="PS50035">
    <property type="entry name" value="PLD"/>
    <property type="match status" value="2"/>
</dbReference>
<evidence type="ECO:0000256" key="13">
    <source>
        <dbReference type="SAM" id="Phobius"/>
    </source>
</evidence>
<dbReference type="NCBIfam" id="TIGR04265">
    <property type="entry name" value="bac_cardiolipin"/>
    <property type="match status" value="1"/>
</dbReference>
<evidence type="ECO:0000313" key="16">
    <source>
        <dbReference type="Proteomes" id="UP000620327"/>
    </source>
</evidence>
<dbReference type="EC" id="2.7.8.-" evidence="12"/>
<dbReference type="EMBL" id="JACOQI010000003">
    <property type="protein sequence ID" value="MBC5769737.1"/>
    <property type="molecule type" value="Genomic_DNA"/>
</dbReference>
<organism evidence="15 16">
    <name type="scientific">Dysosmobacter segnis</name>
    <dbReference type="NCBI Taxonomy" id="2763042"/>
    <lineage>
        <taxon>Bacteria</taxon>
        <taxon>Bacillati</taxon>
        <taxon>Bacillota</taxon>
        <taxon>Clostridia</taxon>
        <taxon>Eubacteriales</taxon>
        <taxon>Oscillospiraceae</taxon>
        <taxon>Dysosmobacter</taxon>
    </lineage>
</organism>
<dbReference type="InterPro" id="IPR001736">
    <property type="entry name" value="PLipase_D/transphosphatidylase"/>
</dbReference>
<evidence type="ECO:0000256" key="4">
    <source>
        <dbReference type="ARBA" id="ARBA00022679"/>
    </source>
</evidence>
<feature type="transmembrane region" description="Helical" evidence="13">
    <location>
        <begin position="47"/>
        <end position="66"/>
    </location>
</feature>
<keyword evidence="16" id="KW-1185">Reference proteome</keyword>
<evidence type="ECO:0000259" key="14">
    <source>
        <dbReference type="PROSITE" id="PS50035"/>
    </source>
</evidence>
<feature type="domain" description="PLD phosphodiesterase" evidence="14">
    <location>
        <begin position="433"/>
        <end position="460"/>
    </location>
</feature>
<reference evidence="15" key="1">
    <citation type="submission" date="2020-08" db="EMBL/GenBank/DDBJ databases">
        <title>Genome public.</title>
        <authorList>
            <person name="Liu C."/>
            <person name="Sun Q."/>
        </authorList>
    </citation>
    <scope>NUCLEOTIDE SEQUENCE</scope>
    <source>
        <strain evidence="15">BX15</strain>
    </source>
</reference>
<dbReference type="RefSeq" id="WP_187014079.1">
    <property type="nucleotide sequence ID" value="NZ_JACOQI010000003.1"/>
</dbReference>
<dbReference type="AlphaFoldDB" id="A0A923MFG5"/>
<evidence type="ECO:0000256" key="7">
    <source>
        <dbReference type="ARBA" id="ARBA00022989"/>
    </source>
</evidence>
<dbReference type="GO" id="GO:0008808">
    <property type="term" value="F:cardiolipin synthase activity"/>
    <property type="evidence" value="ECO:0007669"/>
    <property type="project" value="UniProtKB-UniRule"/>
</dbReference>
<evidence type="ECO:0000256" key="8">
    <source>
        <dbReference type="ARBA" id="ARBA00023098"/>
    </source>
</evidence>
<dbReference type="GO" id="GO:0005886">
    <property type="term" value="C:plasma membrane"/>
    <property type="evidence" value="ECO:0007669"/>
    <property type="project" value="UniProtKB-SubCell"/>
</dbReference>
<evidence type="ECO:0000313" key="15">
    <source>
        <dbReference type="EMBL" id="MBC5769737.1"/>
    </source>
</evidence>
<evidence type="ECO:0000256" key="6">
    <source>
        <dbReference type="ARBA" id="ARBA00022737"/>
    </source>
</evidence>
<dbReference type="Pfam" id="PF13396">
    <property type="entry name" value="PLDc_N"/>
    <property type="match status" value="1"/>
</dbReference>
<dbReference type="SMART" id="SM00155">
    <property type="entry name" value="PLDc"/>
    <property type="match status" value="2"/>
</dbReference>
<keyword evidence="9 13" id="KW-0472">Membrane</keyword>
<evidence type="ECO:0000256" key="10">
    <source>
        <dbReference type="ARBA" id="ARBA00023209"/>
    </source>
</evidence>
<keyword evidence="6" id="KW-0677">Repeat</keyword>
<accession>A0A923MFG5</accession>
<keyword evidence="2" id="KW-1003">Cell membrane</keyword>
<evidence type="ECO:0000256" key="2">
    <source>
        <dbReference type="ARBA" id="ARBA00022475"/>
    </source>
</evidence>
<evidence type="ECO:0000256" key="3">
    <source>
        <dbReference type="ARBA" id="ARBA00022516"/>
    </source>
</evidence>